<gene>
    <name evidence="1" type="ORF">JFY71_04760</name>
</gene>
<dbReference type="EMBL" id="CP066744">
    <property type="protein sequence ID" value="QQK08850.1"/>
    <property type="molecule type" value="Genomic_DNA"/>
</dbReference>
<protein>
    <submittedName>
        <fullName evidence="1">ACT domain-containing protein</fullName>
    </submittedName>
</protein>
<sequence>MKIKVLNRDFLVCKVENYEYVDLNDDFIFIGKTNEEKSLVCEEKNLPSNATEIEKDWKCMVIEGVLDFSLVGIIAKISQLLSKIKVSVFVISTFNTDYILIKKEELNKSIDELERNGYEITEE</sequence>
<proteinExistence type="predicted"/>
<name>A0AC61MZD9_9FIRM</name>
<organism evidence="1 2">
    <name type="scientific">Miniphocaeibacter halophilus</name>
    <dbReference type="NCBI Taxonomy" id="2931922"/>
    <lineage>
        <taxon>Bacteria</taxon>
        <taxon>Bacillati</taxon>
        <taxon>Bacillota</taxon>
        <taxon>Tissierellia</taxon>
        <taxon>Tissierellales</taxon>
        <taxon>Peptoniphilaceae</taxon>
        <taxon>Miniphocaeibacter</taxon>
    </lineage>
</organism>
<accession>A0AC61MZD9</accession>
<reference evidence="1 2" key="1">
    <citation type="journal article" date="2022" name="Int. J. Syst. Evol. Microbiol.">
        <title>Miniphocaeibacter halophilus sp. nov., an ammonium-tolerant acetate-producing bacterium isolated from a biogas system.</title>
        <authorList>
            <person name="Schnurer A."/>
            <person name="Singh A."/>
            <person name="Bi S."/>
            <person name="Qiao W."/>
            <person name="Westerholm M."/>
        </authorList>
    </citation>
    <scope>NUCLEOTIDE SEQUENCE [LARGE SCALE GENOMIC DNA]</scope>
    <source>
        <strain evidence="1 2">AMB_01</strain>
    </source>
</reference>
<dbReference type="Proteomes" id="UP000595814">
    <property type="component" value="Chromosome"/>
</dbReference>
<evidence type="ECO:0000313" key="1">
    <source>
        <dbReference type="EMBL" id="QQK08850.1"/>
    </source>
</evidence>
<evidence type="ECO:0000313" key="2">
    <source>
        <dbReference type="Proteomes" id="UP000595814"/>
    </source>
</evidence>
<keyword evidence="2" id="KW-1185">Reference proteome</keyword>